<dbReference type="PANTHER" id="PTHR30287:SF1">
    <property type="entry name" value="INNER MEMBRANE PROTEIN"/>
    <property type="match status" value="1"/>
</dbReference>
<dbReference type="Pfam" id="PF02687">
    <property type="entry name" value="FtsX"/>
    <property type="match status" value="2"/>
</dbReference>
<dbReference type="Proteomes" id="UP000188946">
    <property type="component" value="Unassembled WGS sequence"/>
</dbReference>
<evidence type="ECO:0000313" key="10">
    <source>
        <dbReference type="EMBL" id="ONK29116.1"/>
    </source>
</evidence>
<dbReference type="Gene3D" id="1.10.287.1490">
    <property type="match status" value="1"/>
</dbReference>
<reference evidence="12 13" key="1">
    <citation type="submission" date="2016-12" db="EMBL/GenBank/DDBJ databases">
        <authorList>
            <person name="Gulvik C.A."/>
        </authorList>
    </citation>
    <scope>NUCLEOTIDE SEQUENCE [LARGE SCALE GENOMIC DNA]</scope>
    <source>
        <strain evidence="11 13">12-5202</strain>
        <strain evidence="10 12">12-5291</strain>
    </source>
</reference>
<feature type="transmembrane region" description="Helical" evidence="7">
    <location>
        <begin position="21"/>
        <end position="42"/>
    </location>
</feature>
<name>A0AB36JP19_9STRE</name>
<feature type="transmembrane region" description="Helical" evidence="7">
    <location>
        <begin position="634"/>
        <end position="656"/>
    </location>
</feature>
<feature type="transmembrane region" description="Helical" evidence="7">
    <location>
        <begin position="759"/>
        <end position="779"/>
    </location>
</feature>
<feature type="transmembrane region" description="Helical" evidence="7">
    <location>
        <begin position="686"/>
        <end position="706"/>
    </location>
</feature>
<dbReference type="AlphaFoldDB" id="A0AB36JP19"/>
<comment type="caution">
    <text evidence="10">The sequence shown here is derived from an EMBL/GenBank/DDBJ whole genome shotgun (WGS) entry which is preliminary data.</text>
</comment>
<dbReference type="GO" id="GO:0005886">
    <property type="term" value="C:plasma membrane"/>
    <property type="evidence" value="ECO:0007669"/>
    <property type="project" value="UniProtKB-SubCell"/>
</dbReference>
<feature type="transmembrane region" description="Helical" evidence="7">
    <location>
        <begin position="991"/>
        <end position="1010"/>
    </location>
</feature>
<sequence length="1120" mass="124243">MKKRTYWKTIWQSLLSSKGRFFSIFHLMLIGSMALIGLKVAAPNMEKTAQNYIDQGQMMDLAVMSDLGISQADKAELDSIAGAQIEYAYFKDVTLETGTEAIRLFSIPKTISLYQLRAGKAPSSEKEVLLSTNLRGKYRIGDTIRVKEGEKQASVLKETVLTVTGFADAAEIWGNINLGPASAGTGQLAGYAFVPETTFDSEVYMMARIRYDDVREIPYYQPAYQQRISVHQEELNRLLSDNGKKRLESISKEAREKMGEAEQDITAAQDQLAEAENQIATNEANLEEAKAQLDQGQAALESRKQRLDQVAMDLTTAKEQLDDSHSQLQLAQKELETHRANLDNSQQELAQGEAALMTAQSDLTAKEQELEQLAARIAQARNDFERTTQAIQDQVAVALAMGENPSDVPELVDLQLRLKQLESDLATMEQAYQVGMRAYETGKSYYQLQEAIYRKAKEQYEYGESQYQIALNSYQEGEQAYQTGLVEYESARLVYESGQEQLALAHAHLDDKRAELGRGQAALQEAKQAFERQRLSAEQEIKAARKELQVAQADLAQLSTPEYKSYTRDSFPGGNGYANYVSSTRSISAVGNIFPAVLYVVAALVTFMTMTRFVDEERSNVGILKALGYTNAQVLIKFVIYGLASGLLGTVAGLLLGNFLLAPMISRIITDTTVIGESQLYFYPEWFLLAMIFSLLSSVLPAYLVAGKELREKPALLLQAKPPVSGAKIFLEHLSFIWRRMTFTQKVTARNIVRYKKRMLMTVIGVAGAVALLFAGLGIRSSISRVTDQQFSQLLHYQMVVVEQTRASQEEKAAVKKAFDAKGIQKTLPIAYYGLTESMKGQAEALAISLFVSQEKELSPFVSLRSPVTGQALALPEKGAIISEKLAQLYQVQVGDKLTLHLNQEPIDLKVAGITEMYAGHFIYLSATAYQEATKQTYQPNASLLVLENDHKETVEKTATNLLALRGVVAVVQNTSLITLLETIVQSLQSVMIILIVLSVLLGIVILYNLTTINIAERIRELSTIKVLGFYDAEVTFYIYRETMILSLVGIFLGLIGGFFLHRLLLHVIASPAILFTPTVSLDVYLVPVVAVLGILVVLGLSVHRRLSRLDMLEALKSGD</sequence>
<dbReference type="Pfam" id="PF12704">
    <property type="entry name" value="MacB_PCD"/>
    <property type="match status" value="1"/>
</dbReference>
<feature type="transmembrane region" description="Helical" evidence="7">
    <location>
        <begin position="1045"/>
        <end position="1065"/>
    </location>
</feature>
<feature type="transmembrane region" description="Helical" evidence="7">
    <location>
        <begin position="593"/>
        <end position="614"/>
    </location>
</feature>
<evidence type="ECO:0008006" key="14">
    <source>
        <dbReference type="Google" id="ProtNLM"/>
    </source>
</evidence>
<keyword evidence="2" id="KW-1003">Cell membrane</keyword>
<organism evidence="10 12">
    <name type="scientific">Streptococcus azizii</name>
    <dbReference type="NCBI Taxonomy" id="1579424"/>
    <lineage>
        <taxon>Bacteria</taxon>
        <taxon>Bacillati</taxon>
        <taxon>Bacillota</taxon>
        <taxon>Bacilli</taxon>
        <taxon>Lactobacillales</taxon>
        <taxon>Streptococcaceae</taxon>
        <taxon>Streptococcus</taxon>
    </lineage>
</organism>
<evidence type="ECO:0000313" key="12">
    <source>
        <dbReference type="Proteomes" id="UP000188600"/>
    </source>
</evidence>
<evidence type="ECO:0000256" key="2">
    <source>
        <dbReference type="ARBA" id="ARBA00022475"/>
    </source>
</evidence>
<evidence type="ECO:0000256" key="5">
    <source>
        <dbReference type="ARBA" id="ARBA00023136"/>
    </source>
</evidence>
<keyword evidence="4 7" id="KW-1133">Transmembrane helix</keyword>
<accession>A0AB36JP19</accession>
<feature type="domain" description="ABC3 transporter permease C-terminal" evidence="8">
    <location>
        <begin position="592"/>
        <end position="709"/>
    </location>
</feature>
<dbReference type="InterPro" id="IPR038766">
    <property type="entry name" value="Membrane_comp_ABC_pdt"/>
</dbReference>
<dbReference type="EMBL" id="MSPT01000002">
    <property type="protein sequence ID" value="ONK29116.1"/>
    <property type="molecule type" value="Genomic_DNA"/>
</dbReference>
<dbReference type="InterPro" id="IPR025857">
    <property type="entry name" value="MacB_PCD"/>
</dbReference>
<dbReference type="Proteomes" id="UP000188600">
    <property type="component" value="Unassembled WGS sequence"/>
</dbReference>
<keyword evidence="5 7" id="KW-0472">Membrane</keyword>
<evidence type="ECO:0000259" key="9">
    <source>
        <dbReference type="Pfam" id="PF12704"/>
    </source>
</evidence>
<dbReference type="PANTHER" id="PTHR30287">
    <property type="entry name" value="MEMBRANE COMPONENT OF PREDICTED ABC SUPERFAMILY METABOLITE UPTAKE TRANSPORTER"/>
    <property type="match status" value="1"/>
</dbReference>
<keyword evidence="3 7" id="KW-0812">Transmembrane</keyword>
<evidence type="ECO:0000256" key="4">
    <source>
        <dbReference type="ARBA" id="ARBA00022989"/>
    </source>
</evidence>
<evidence type="ECO:0000256" key="6">
    <source>
        <dbReference type="SAM" id="Coils"/>
    </source>
</evidence>
<feature type="transmembrane region" description="Helical" evidence="7">
    <location>
        <begin position="1085"/>
        <end position="1103"/>
    </location>
</feature>
<protein>
    <recommendedName>
        <fullName evidence="14">Peptide ABC transporter permease</fullName>
    </recommendedName>
</protein>
<feature type="coiled-coil region" evidence="6">
    <location>
        <begin position="509"/>
        <end position="554"/>
    </location>
</feature>
<evidence type="ECO:0000313" key="11">
    <source>
        <dbReference type="EMBL" id="ONK30599.1"/>
    </source>
</evidence>
<evidence type="ECO:0000256" key="3">
    <source>
        <dbReference type="ARBA" id="ARBA00022692"/>
    </source>
</evidence>
<feature type="coiled-coil region" evidence="6">
    <location>
        <begin position="244"/>
        <end position="431"/>
    </location>
</feature>
<evidence type="ECO:0000259" key="8">
    <source>
        <dbReference type="Pfam" id="PF02687"/>
    </source>
</evidence>
<evidence type="ECO:0000313" key="13">
    <source>
        <dbReference type="Proteomes" id="UP000188946"/>
    </source>
</evidence>
<comment type="subcellular location">
    <subcellularLocation>
        <location evidence="1">Cell membrane</location>
        <topology evidence="1">Multi-pass membrane protein</topology>
    </subcellularLocation>
</comment>
<keyword evidence="13" id="KW-1185">Reference proteome</keyword>
<dbReference type="RefSeq" id="WP_076995495.1">
    <property type="nucleotide sequence ID" value="NZ_MSPR01000003.1"/>
</dbReference>
<evidence type="ECO:0000256" key="7">
    <source>
        <dbReference type="SAM" id="Phobius"/>
    </source>
</evidence>
<evidence type="ECO:0000256" key="1">
    <source>
        <dbReference type="ARBA" id="ARBA00004651"/>
    </source>
</evidence>
<proteinExistence type="predicted"/>
<keyword evidence="6" id="KW-0175">Coiled coil</keyword>
<feature type="domain" description="ABC3 transporter permease C-terminal" evidence="8">
    <location>
        <begin position="993"/>
        <end position="1101"/>
    </location>
</feature>
<dbReference type="InterPro" id="IPR003838">
    <property type="entry name" value="ABC3_permease_C"/>
</dbReference>
<gene>
    <name evidence="11" type="ORF">BVE84_02405</name>
    <name evidence="10" type="ORF">BVE86_01095</name>
</gene>
<feature type="domain" description="MacB-like periplasmic core" evidence="9">
    <location>
        <begin position="760"/>
        <end position="955"/>
    </location>
</feature>
<dbReference type="EMBL" id="MSPR01000003">
    <property type="protein sequence ID" value="ONK30599.1"/>
    <property type="molecule type" value="Genomic_DNA"/>
</dbReference>